<evidence type="ECO:0000313" key="7">
    <source>
        <dbReference type="Proteomes" id="UP000829069"/>
    </source>
</evidence>
<dbReference type="PANTHER" id="PTHR44688">
    <property type="entry name" value="DNA-BINDING TRANSCRIPTIONAL ACTIVATOR DEVR_DOSR"/>
    <property type="match status" value="1"/>
</dbReference>
<name>A0ABY3W6X6_9MICC</name>
<organism evidence="6 7">
    <name type="scientific">Arthrobacter sulfonylureivorans</name>
    <dbReference type="NCBI Taxonomy" id="2486855"/>
    <lineage>
        <taxon>Bacteria</taxon>
        <taxon>Bacillati</taxon>
        <taxon>Actinomycetota</taxon>
        <taxon>Actinomycetes</taxon>
        <taxon>Micrococcales</taxon>
        <taxon>Micrococcaceae</taxon>
        <taxon>Arthrobacter</taxon>
    </lineage>
</organism>
<accession>A0ABY3W6X6</accession>
<sequence length="881" mass="94285">MTQLTLSWPFSGRTVQVEALESLLSGPGRRGVVVVGEAGVGKTALIQHVLRRSGGQAHVVHLRGSASLEGTSYSAFNVILSRHHAELAHPLRILAGISDAIRTEAAGLPVIMFVDNAESLDSRSALTVAQLAAAGIVTPVAAVRDLTLAPELMRMWTDGALERLDLEGLSLEESRDMLGEALEGPMSETAVLQLWGTSHGNPMLLQALAGEQRDAGHLLQRDGVWVCRDDLIEYGGRVAEAVDLSLGFLTAAQRSLLEVCALVEELPLWVATGLAGRDEVDQLESHRLVKISLADGPVLTLSSRFLSEVIRDNVPPGRANRLRERLEALAEATDLTPNGRIAHTLWRIECRMETDHGHAFESARLANQAGSYETCLRILDSLGNRRRDPEVALVQLVALVGSGQQSRARQLLASLDAVDFDLSSQVELDLATAQLASNSGDHESAQRAIAAARARITSDQAGAVNAELRLRIELAAAELLARDGQHASSIPGLEQVRQDLTSNGGEQSLRAGCLLAEAMAVAGRNEDGLQLAQTLVERLMREGHPADLLESAARGLSVVRLTAREWHRRDTVSAVGQSPEAAQRQTPSATPSVAEGVMDVHCGRAAQALKTLRPLVSQLRQYDPDGLVGIASAAAAYASCLCGDLEEGRHYLRQAQECRTIHSRAAWIFDCDRDYFLAMAAASFSSKDLAAAKLLEQADHHRVRGALTAELFAISGAVRLGDSAAAEELAIKASVVQGTFARLCEHYGKGLAGGDPEQLLLAAEHAHLIGNDLFALDAALAAVSLAEDANDVARTSAARARTQQYRALLGPVGVQGESHTPLTAKETDIALRAVGGLTNRQIADELVVSVRTIESHLYQIYAKLHVSGRSELSDVLEVYSK</sequence>
<dbReference type="EMBL" id="CP093326">
    <property type="protein sequence ID" value="UNK44975.1"/>
    <property type="molecule type" value="Genomic_DNA"/>
</dbReference>
<dbReference type="Pfam" id="PF13191">
    <property type="entry name" value="AAA_16"/>
    <property type="match status" value="1"/>
</dbReference>
<reference evidence="6 7" key="1">
    <citation type="submission" date="2022-03" db="EMBL/GenBank/DDBJ databases">
        <title>Isotopic signatures of nitrous oxide derived from detoxification processes.</title>
        <authorList>
            <person name="Behrendt U."/>
            <person name="Buchen C."/>
            <person name="Well R."/>
            <person name="Ulrich A."/>
            <person name="Rohe L."/>
            <person name="Kolb S."/>
            <person name="Schloter M."/>
            <person name="Horn M.A."/>
            <person name="Augustin J."/>
        </authorList>
    </citation>
    <scope>NUCLEOTIDE SEQUENCE [LARGE SCALE GENOMIC DNA]</scope>
    <source>
        <strain evidence="6 7">S4-C24</strain>
    </source>
</reference>
<keyword evidence="1" id="KW-0805">Transcription regulation</keyword>
<dbReference type="InterPro" id="IPR027417">
    <property type="entry name" value="P-loop_NTPase"/>
</dbReference>
<feature type="region of interest" description="Disordered" evidence="4">
    <location>
        <begin position="570"/>
        <end position="593"/>
    </location>
</feature>
<dbReference type="PROSITE" id="PS50043">
    <property type="entry name" value="HTH_LUXR_2"/>
    <property type="match status" value="1"/>
</dbReference>
<gene>
    <name evidence="6" type="ORF">MNQ99_13565</name>
</gene>
<proteinExistence type="predicted"/>
<feature type="domain" description="HTH luxR-type" evidence="5">
    <location>
        <begin position="815"/>
        <end position="880"/>
    </location>
</feature>
<dbReference type="InterPro" id="IPR000792">
    <property type="entry name" value="Tscrpt_reg_LuxR_C"/>
</dbReference>
<evidence type="ECO:0000256" key="2">
    <source>
        <dbReference type="ARBA" id="ARBA00023125"/>
    </source>
</evidence>
<dbReference type="CDD" id="cd06170">
    <property type="entry name" value="LuxR_C_like"/>
    <property type="match status" value="1"/>
</dbReference>
<dbReference type="SMART" id="SM00382">
    <property type="entry name" value="AAA"/>
    <property type="match status" value="1"/>
</dbReference>
<dbReference type="SUPFAM" id="SSF52540">
    <property type="entry name" value="P-loop containing nucleoside triphosphate hydrolases"/>
    <property type="match status" value="1"/>
</dbReference>
<dbReference type="SUPFAM" id="SSF46894">
    <property type="entry name" value="C-terminal effector domain of the bipartite response regulators"/>
    <property type="match status" value="1"/>
</dbReference>
<keyword evidence="3" id="KW-0804">Transcription</keyword>
<dbReference type="InterPro" id="IPR003593">
    <property type="entry name" value="AAA+_ATPase"/>
</dbReference>
<dbReference type="Gene3D" id="1.10.10.10">
    <property type="entry name" value="Winged helix-like DNA-binding domain superfamily/Winged helix DNA-binding domain"/>
    <property type="match status" value="1"/>
</dbReference>
<dbReference type="InterPro" id="IPR041664">
    <property type="entry name" value="AAA_16"/>
</dbReference>
<keyword evidence="2" id="KW-0238">DNA-binding</keyword>
<dbReference type="PRINTS" id="PR00038">
    <property type="entry name" value="HTHLUXR"/>
</dbReference>
<dbReference type="Pfam" id="PF00196">
    <property type="entry name" value="GerE"/>
    <property type="match status" value="1"/>
</dbReference>
<dbReference type="Proteomes" id="UP000829069">
    <property type="component" value="Chromosome"/>
</dbReference>
<evidence type="ECO:0000256" key="4">
    <source>
        <dbReference type="SAM" id="MobiDB-lite"/>
    </source>
</evidence>
<dbReference type="RefSeq" id="WP_241913296.1">
    <property type="nucleotide sequence ID" value="NZ_CP093326.1"/>
</dbReference>
<dbReference type="InterPro" id="IPR016032">
    <property type="entry name" value="Sig_transdc_resp-reg_C-effctor"/>
</dbReference>
<dbReference type="PANTHER" id="PTHR44688:SF16">
    <property type="entry name" value="DNA-BINDING TRANSCRIPTIONAL ACTIVATOR DEVR_DOSR"/>
    <property type="match status" value="1"/>
</dbReference>
<dbReference type="SMART" id="SM00421">
    <property type="entry name" value="HTH_LUXR"/>
    <property type="match status" value="1"/>
</dbReference>
<protein>
    <submittedName>
        <fullName evidence="6">Helix-turn-helix transcriptional regulator</fullName>
    </submittedName>
</protein>
<evidence type="ECO:0000256" key="1">
    <source>
        <dbReference type="ARBA" id="ARBA00023015"/>
    </source>
</evidence>
<evidence type="ECO:0000313" key="6">
    <source>
        <dbReference type="EMBL" id="UNK44975.1"/>
    </source>
</evidence>
<evidence type="ECO:0000256" key="3">
    <source>
        <dbReference type="ARBA" id="ARBA00023163"/>
    </source>
</evidence>
<dbReference type="InterPro" id="IPR036388">
    <property type="entry name" value="WH-like_DNA-bd_sf"/>
</dbReference>
<evidence type="ECO:0000259" key="5">
    <source>
        <dbReference type="PROSITE" id="PS50043"/>
    </source>
</evidence>
<dbReference type="Gene3D" id="3.40.50.300">
    <property type="entry name" value="P-loop containing nucleotide triphosphate hydrolases"/>
    <property type="match status" value="1"/>
</dbReference>
<keyword evidence="7" id="KW-1185">Reference proteome</keyword>